<proteinExistence type="predicted"/>
<dbReference type="Pfam" id="PF09413">
    <property type="entry name" value="DUF2007"/>
    <property type="match status" value="1"/>
</dbReference>
<dbReference type="InterPro" id="IPR018551">
    <property type="entry name" value="DUF2007"/>
</dbReference>
<accession>A0A3B0WNR2</accession>
<dbReference type="EMBL" id="UOFF01000053">
    <property type="protein sequence ID" value="VAW54230.1"/>
    <property type="molecule type" value="Genomic_DNA"/>
</dbReference>
<name>A0A3B0WNR2_9ZZZZ</name>
<feature type="domain" description="DUF2007" evidence="1">
    <location>
        <begin position="1"/>
        <end position="65"/>
    </location>
</feature>
<reference evidence="2" key="1">
    <citation type="submission" date="2018-06" db="EMBL/GenBank/DDBJ databases">
        <authorList>
            <person name="Zhirakovskaya E."/>
        </authorList>
    </citation>
    <scope>NUCLEOTIDE SEQUENCE</scope>
</reference>
<sequence length="104" mass="12058">MKLIYTNENRFIVNNIKNIINNSGIETIFKNEFIAGAAGDLSPFDTWLEIWVVNDNDYTQSVNLISALEKNNLQNSWVCVQCHEENPATFETCWHCQQENTCRE</sequence>
<dbReference type="AlphaFoldDB" id="A0A3B0WNR2"/>
<gene>
    <name evidence="2" type="ORF">MNBD_GAMMA07-1678</name>
</gene>
<protein>
    <recommendedName>
        <fullName evidence="1">DUF2007 domain-containing protein</fullName>
    </recommendedName>
</protein>
<organism evidence="2">
    <name type="scientific">hydrothermal vent metagenome</name>
    <dbReference type="NCBI Taxonomy" id="652676"/>
    <lineage>
        <taxon>unclassified sequences</taxon>
        <taxon>metagenomes</taxon>
        <taxon>ecological metagenomes</taxon>
    </lineage>
</organism>
<evidence type="ECO:0000259" key="1">
    <source>
        <dbReference type="Pfam" id="PF09413"/>
    </source>
</evidence>
<evidence type="ECO:0000313" key="2">
    <source>
        <dbReference type="EMBL" id="VAW54230.1"/>
    </source>
</evidence>